<dbReference type="InterPro" id="IPR003115">
    <property type="entry name" value="ParB_N"/>
</dbReference>
<reference evidence="6" key="1">
    <citation type="journal article" date="2019" name="Int. J. Syst. Evol. Microbiol.">
        <title>The Global Catalogue of Microorganisms (GCM) 10K type strain sequencing project: providing services to taxonomists for standard genome sequencing and annotation.</title>
        <authorList>
            <consortium name="The Broad Institute Genomics Platform"/>
            <consortium name="The Broad Institute Genome Sequencing Center for Infectious Disease"/>
            <person name="Wu L."/>
            <person name="Ma J."/>
        </authorList>
    </citation>
    <scope>NUCLEOTIDE SEQUENCE [LARGE SCALE GENOMIC DNA]</scope>
    <source>
        <strain evidence="6">JCM 6921</strain>
    </source>
</reference>
<dbReference type="EMBL" id="BAAATJ010000022">
    <property type="protein sequence ID" value="GAA2409727.1"/>
    <property type="molecule type" value="Genomic_DNA"/>
</dbReference>
<dbReference type="Pfam" id="PF02195">
    <property type="entry name" value="ParB_N"/>
    <property type="match status" value="1"/>
</dbReference>
<dbReference type="InterPro" id="IPR036086">
    <property type="entry name" value="ParB/Sulfiredoxin_sf"/>
</dbReference>
<comment type="caution">
    <text evidence="5">The sequence shown here is derived from an EMBL/GenBank/DDBJ whole genome shotgun (WGS) entry which is preliminary data.</text>
</comment>
<name>A0ABP5VTC5_9ACTN</name>
<dbReference type="Proteomes" id="UP001500058">
    <property type="component" value="Unassembled WGS sequence"/>
</dbReference>
<keyword evidence="6" id="KW-1185">Reference proteome</keyword>
<dbReference type="Gene3D" id="1.10.10.2830">
    <property type="match status" value="1"/>
</dbReference>
<sequence>MTSKAKQLGASSAFGRAGSARSTRGRLAEKVLGGNDDGPTRLALHLLSHNPDNPRDSLPDVTELAASLRDHGQKSAVTIMSREAYLAANPGREDELEPRAEYVVIDGNCRLAAARQAGLTSLRVMMDESLGGDPDELLESALVANIHRQDLDPLDEARALKKLLEVHGTQDRLAKRLHRSQGWVSQRLALLSLTPELQKRLEAGEEPVDLLRAVGKKPPERQEEELARLKEARARKQAAGQSARDGAAVSSGRHYGVMNGAPASGPAPASAAEAESPAAADHYGVMEESSSVAVRTGQESQPGSRAATPAGGSAPSVPSQSAPSAEAAAPTRPAAVRMPWDDPGAVCVILRENMAPEKLRKLVEMLQRNVGTGKD</sequence>
<feature type="compositionally biased region" description="Low complexity" evidence="3">
    <location>
        <begin position="9"/>
        <end position="22"/>
    </location>
</feature>
<dbReference type="SUPFAM" id="SSF109709">
    <property type="entry name" value="KorB DNA-binding domain-like"/>
    <property type="match status" value="1"/>
</dbReference>
<dbReference type="Pfam" id="PF17762">
    <property type="entry name" value="HTH_ParB"/>
    <property type="match status" value="1"/>
</dbReference>
<keyword evidence="2" id="KW-0159">Chromosome partition</keyword>
<feature type="region of interest" description="Disordered" evidence="3">
    <location>
        <begin position="1"/>
        <end position="36"/>
    </location>
</feature>
<evidence type="ECO:0000313" key="6">
    <source>
        <dbReference type="Proteomes" id="UP001500058"/>
    </source>
</evidence>
<evidence type="ECO:0000256" key="1">
    <source>
        <dbReference type="ARBA" id="ARBA00006295"/>
    </source>
</evidence>
<dbReference type="NCBIfam" id="TIGR00180">
    <property type="entry name" value="parB_part"/>
    <property type="match status" value="1"/>
</dbReference>
<feature type="compositionally biased region" description="Polar residues" evidence="3">
    <location>
        <begin position="288"/>
        <end position="303"/>
    </location>
</feature>
<evidence type="ECO:0000256" key="3">
    <source>
        <dbReference type="SAM" id="MobiDB-lite"/>
    </source>
</evidence>
<gene>
    <name evidence="5" type="ORF">GCM10010420_42870</name>
</gene>
<protein>
    <recommendedName>
        <fullName evidence="4">ParB-like N-terminal domain-containing protein</fullName>
    </recommendedName>
</protein>
<feature type="compositionally biased region" description="Low complexity" evidence="3">
    <location>
        <begin position="260"/>
        <end position="280"/>
    </location>
</feature>
<organism evidence="5 6">
    <name type="scientific">Streptomyces glaucosporus</name>
    <dbReference type="NCBI Taxonomy" id="284044"/>
    <lineage>
        <taxon>Bacteria</taxon>
        <taxon>Bacillati</taxon>
        <taxon>Actinomycetota</taxon>
        <taxon>Actinomycetes</taxon>
        <taxon>Kitasatosporales</taxon>
        <taxon>Streptomycetaceae</taxon>
        <taxon>Streptomyces</taxon>
    </lineage>
</organism>
<dbReference type="InterPro" id="IPR041468">
    <property type="entry name" value="HTH_ParB/Spo0J"/>
</dbReference>
<evidence type="ECO:0000256" key="2">
    <source>
        <dbReference type="ARBA" id="ARBA00022829"/>
    </source>
</evidence>
<accession>A0ABP5VTC5</accession>
<dbReference type="Gene3D" id="3.90.1530.30">
    <property type="match status" value="1"/>
</dbReference>
<dbReference type="SUPFAM" id="SSF110849">
    <property type="entry name" value="ParB/Sulfiredoxin"/>
    <property type="match status" value="1"/>
</dbReference>
<dbReference type="InterPro" id="IPR004437">
    <property type="entry name" value="ParB/RepB/Spo0J"/>
</dbReference>
<feature type="region of interest" description="Disordered" evidence="3">
    <location>
        <begin position="230"/>
        <end position="337"/>
    </location>
</feature>
<comment type="similarity">
    <text evidence="1">Belongs to the ParB family.</text>
</comment>
<dbReference type="PANTHER" id="PTHR33375">
    <property type="entry name" value="CHROMOSOME-PARTITIONING PROTEIN PARB-RELATED"/>
    <property type="match status" value="1"/>
</dbReference>
<dbReference type="SMART" id="SM00470">
    <property type="entry name" value="ParB"/>
    <property type="match status" value="1"/>
</dbReference>
<proteinExistence type="inferred from homology"/>
<evidence type="ECO:0000259" key="4">
    <source>
        <dbReference type="SMART" id="SM00470"/>
    </source>
</evidence>
<feature type="compositionally biased region" description="Low complexity" evidence="3">
    <location>
        <begin position="304"/>
        <end position="336"/>
    </location>
</feature>
<feature type="domain" description="ParB-like N-terminal" evidence="4">
    <location>
        <begin position="40"/>
        <end position="146"/>
    </location>
</feature>
<dbReference type="RefSeq" id="WP_344632721.1">
    <property type="nucleotide sequence ID" value="NZ_BAAATJ010000022.1"/>
</dbReference>
<dbReference type="InterPro" id="IPR050336">
    <property type="entry name" value="Chromosome_partition/occlusion"/>
</dbReference>
<dbReference type="PANTHER" id="PTHR33375:SF1">
    <property type="entry name" value="CHROMOSOME-PARTITIONING PROTEIN PARB-RELATED"/>
    <property type="match status" value="1"/>
</dbReference>
<evidence type="ECO:0000313" key="5">
    <source>
        <dbReference type="EMBL" id="GAA2409727.1"/>
    </source>
</evidence>